<keyword evidence="1" id="KW-0472">Membrane</keyword>
<feature type="transmembrane region" description="Helical" evidence="1">
    <location>
        <begin position="170"/>
        <end position="190"/>
    </location>
</feature>
<dbReference type="Proteomes" id="UP001153678">
    <property type="component" value="Unassembled WGS sequence"/>
</dbReference>
<sequence>MITSLIVDIIKDLLSSIPSYVLGCLPAIATIGASPMRGFLEKLMWVFRCLGCPFTGLYYTCNISNDESSLCLYWLEAKYFKFVGNHDEEKSKVDGDQLTYRPIGIHYKSLIREKFTREIINIIDECTAQASVLERLSSLPPAYYMGVGIFAGISRLVIPRDCEFLPHIPMALIWIFPALFRRIVGGILVVKDPNEKFKMFEEQSKRITSKKNRKNKRKKLTNRTPKIPVKYSDNPKYFYVFLTGFISIIIPWTVVILANLTPPVGCRCRCRYLSVQASIWSFNSLLALIQHCMGEKSVKGNTYLHAWFFISGLIVFFLLIGFVVMTSNISIWVNIFGNYCACTVQ</sequence>
<feature type="transmembrane region" description="Helical" evidence="1">
    <location>
        <begin position="141"/>
        <end position="158"/>
    </location>
</feature>
<keyword evidence="1" id="KW-0812">Transmembrane</keyword>
<gene>
    <name evidence="2" type="ORF">FWILDA_LOCUS11066</name>
</gene>
<dbReference type="EMBL" id="CAMKVN010003019">
    <property type="protein sequence ID" value="CAI2183413.1"/>
    <property type="molecule type" value="Genomic_DNA"/>
</dbReference>
<evidence type="ECO:0000256" key="1">
    <source>
        <dbReference type="SAM" id="Phobius"/>
    </source>
</evidence>
<accession>A0A9W4SWN8</accession>
<feature type="transmembrane region" description="Helical" evidence="1">
    <location>
        <begin position="237"/>
        <end position="260"/>
    </location>
</feature>
<dbReference type="OrthoDB" id="2343239at2759"/>
<name>A0A9W4SWN8_9GLOM</name>
<organism evidence="2 3">
    <name type="scientific">Funneliformis geosporum</name>
    <dbReference type="NCBI Taxonomy" id="1117311"/>
    <lineage>
        <taxon>Eukaryota</taxon>
        <taxon>Fungi</taxon>
        <taxon>Fungi incertae sedis</taxon>
        <taxon>Mucoromycota</taxon>
        <taxon>Glomeromycotina</taxon>
        <taxon>Glomeromycetes</taxon>
        <taxon>Glomerales</taxon>
        <taxon>Glomeraceae</taxon>
        <taxon>Funneliformis</taxon>
    </lineage>
</organism>
<keyword evidence="3" id="KW-1185">Reference proteome</keyword>
<proteinExistence type="predicted"/>
<feature type="transmembrane region" description="Helical" evidence="1">
    <location>
        <begin position="303"/>
        <end position="325"/>
    </location>
</feature>
<reference evidence="2" key="1">
    <citation type="submission" date="2022-08" db="EMBL/GenBank/DDBJ databases">
        <authorList>
            <person name="Kallberg Y."/>
            <person name="Tangrot J."/>
            <person name="Rosling A."/>
        </authorList>
    </citation>
    <scope>NUCLEOTIDE SEQUENCE</scope>
    <source>
        <strain evidence="2">Wild A</strain>
    </source>
</reference>
<keyword evidence="1" id="KW-1133">Transmembrane helix</keyword>
<evidence type="ECO:0000313" key="2">
    <source>
        <dbReference type="EMBL" id="CAI2183413.1"/>
    </source>
</evidence>
<feature type="transmembrane region" description="Helical" evidence="1">
    <location>
        <begin position="272"/>
        <end position="291"/>
    </location>
</feature>
<comment type="caution">
    <text evidence="2">The sequence shown here is derived from an EMBL/GenBank/DDBJ whole genome shotgun (WGS) entry which is preliminary data.</text>
</comment>
<dbReference type="AlphaFoldDB" id="A0A9W4SWN8"/>
<protein>
    <submittedName>
        <fullName evidence="2">18268_t:CDS:1</fullName>
    </submittedName>
</protein>
<evidence type="ECO:0000313" key="3">
    <source>
        <dbReference type="Proteomes" id="UP001153678"/>
    </source>
</evidence>